<dbReference type="EMBL" id="GL883010">
    <property type="protein sequence ID" value="EGG21870.1"/>
    <property type="molecule type" value="Genomic_DNA"/>
</dbReference>
<evidence type="ECO:0000256" key="2">
    <source>
        <dbReference type="SAM" id="Phobius"/>
    </source>
</evidence>
<evidence type="ECO:0000256" key="1">
    <source>
        <dbReference type="SAM" id="MobiDB-lite"/>
    </source>
</evidence>
<feature type="compositionally biased region" description="Low complexity" evidence="1">
    <location>
        <begin position="313"/>
        <end position="333"/>
    </location>
</feature>
<feature type="region of interest" description="Disordered" evidence="1">
    <location>
        <begin position="312"/>
        <end position="418"/>
    </location>
</feature>
<organism evidence="3 4">
    <name type="scientific">Cavenderia fasciculata</name>
    <name type="common">Slime mold</name>
    <name type="synonym">Dictyostelium fasciculatum</name>
    <dbReference type="NCBI Taxonomy" id="261658"/>
    <lineage>
        <taxon>Eukaryota</taxon>
        <taxon>Amoebozoa</taxon>
        <taxon>Evosea</taxon>
        <taxon>Eumycetozoa</taxon>
        <taxon>Dictyostelia</taxon>
        <taxon>Acytosteliales</taxon>
        <taxon>Cavenderiaceae</taxon>
        <taxon>Cavenderia</taxon>
    </lineage>
</organism>
<feature type="transmembrane region" description="Helical" evidence="2">
    <location>
        <begin position="165"/>
        <end position="184"/>
    </location>
</feature>
<evidence type="ECO:0000313" key="4">
    <source>
        <dbReference type="Proteomes" id="UP000007797"/>
    </source>
</evidence>
<feature type="compositionally biased region" description="Polar residues" evidence="1">
    <location>
        <begin position="388"/>
        <end position="410"/>
    </location>
</feature>
<gene>
    <name evidence="3" type="ORF">DFA_01756</name>
</gene>
<dbReference type="RefSeq" id="XP_004359721.1">
    <property type="nucleotide sequence ID" value="XM_004359664.1"/>
</dbReference>
<dbReference type="AlphaFoldDB" id="F4PUK6"/>
<keyword evidence="2" id="KW-0812">Transmembrane</keyword>
<dbReference type="KEGG" id="dfa:DFA_01756"/>
<proteinExistence type="predicted"/>
<accession>F4PUK6</accession>
<feature type="transmembrane region" description="Helical" evidence="2">
    <location>
        <begin position="252"/>
        <end position="275"/>
    </location>
</feature>
<sequence length="418" mass="46762">MIELEPIEYSTANDSFKGIYFVYAVTRIVVYFLYTVFISILLYKVLRKIYKKRNRQDYTTDSYQTTRDHTVPIIYLFSIIFLFSRFVAAIISIIDNVRYDPESVTHERLLVAYYSLLVVGTSSNFISWFEIGYFWILTFYLFYGTIAGGDLYAINPRARIIVDRCLKVTVSILTLVMVAIVIALNVKWESHEAIDMAYYIVFLGFVLFAGVLFSYHGHHLTQALKSELGKANFGPHEAKKQEFSASIIRITYLVRLLAIMVIIVIAKTVVLVFLFKRTFGASTLDDFISFVIEMCQTSTIILAVHPRRAKALKNGSDTSSGSSGSNNSNKSKGTITGSQTSKKKSASGRSRSATKSSISSSSSNEDKSGVSSSNNQQQQVVIELGEIESSSSTENQQQIVVVVEPTTSGDLDTRPCLE</sequence>
<keyword evidence="4" id="KW-1185">Reference proteome</keyword>
<feature type="transmembrane region" description="Helical" evidence="2">
    <location>
        <begin position="132"/>
        <end position="153"/>
    </location>
</feature>
<name>F4PUK6_CACFS</name>
<feature type="transmembrane region" description="Helical" evidence="2">
    <location>
        <begin position="73"/>
        <end position="94"/>
    </location>
</feature>
<dbReference type="Proteomes" id="UP000007797">
    <property type="component" value="Unassembled WGS sequence"/>
</dbReference>
<keyword evidence="2" id="KW-0472">Membrane</keyword>
<reference evidence="4" key="1">
    <citation type="journal article" date="2011" name="Genome Res.">
        <title>Phylogeny-wide analysis of social amoeba genomes highlights ancient origins for complex intercellular communication.</title>
        <authorList>
            <person name="Heidel A.J."/>
            <person name="Lawal H.M."/>
            <person name="Felder M."/>
            <person name="Schilde C."/>
            <person name="Helps N.R."/>
            <person name="Tunggal B."/>
            <person name="Rivero F."/>
            <person name="John U."/>
            <person name="Schleicher M."/>
            <person name="Eichinger L."/>
            <person name="Platzer M."/>
            <person name="Noegel A.A."/>
            <person name="Schaap P."/>
            <person name="Gloeckner G."/>
        </authorList>
    </citation>
    <scope>NUCLEOTIDE SEQUENCE [LARGE SCALE GENOMIC DNA]</scope>
    <source>
        <strain evidence="4">SH3</strain>
    </source>
</reference>
<protein>
    <recommendedName>
        <fullName evidence="5">THH1/TOM1/TOM3 domain-containing protein</fullName>
    </recommendedName>
</protein>
<feature type="transmembrane region" description="Helical" evidence="2">
    <location>
        <begin position="196"/>
        <end position="215"/>
    </location>
</feature>
<evidence type="ECO:0000313" key="3">
    <source>
        <dbReference type="EMBL" id="EGG21870.1"/>
    </source>
</evidence>
<feature type="compositionally biased region" description="Low complexity" evidence="1">
    <location>
        <begin position="347"/>
        <end position="381"/>
    </location>
</feature>
<keyword evidence="2" id="KW-1133">Transmembrane helix</keyword>
<dbReference type="GeneID" id="14873433"/>
<evidence type="ECO:0008006" key="5">
    <source>
        <dbReference type="Google" id="ProtNLM"/>
    </source>
</evidence>
<feature type="transmembrane region" description="Helical" evidence="2">
    <location>
        <begin position="20"/>
        <end position="46"/>
    </location>
</feature>